<evidence type="ECO:0000256" key="1">
    <source>
        <dbReference type="SAM" id="Coils"/>
    </source>
</evidence>
<feature type="coiled-coil region" evidence="1">
    <location>
        <begin position="646"/>
        <end position="673"/>
    </location>
</feature>
<accession>A0A9J6BG31</accession>
<name>A0A9J6BG31_POLVA</name>
<comment type="caution">
    <text evidence="3">The sequence shown here is derived from an EMBL/GenBank/DDBJ whole genome shotgun (WGS) entry which is preliminary data.</text>
</comment>
<dbReference type="OrthoDB" id="1394818at2759"/>
<dbReference type="InterPro" id="IPR032675">
    <property type="entry name" value="LRR_dom_sf"/>
</dbReference>
<evidence type="ECO:0000259" key="2">
    <source>
        <dbReference type="Pfam" id="PF12937"/>
    </source>
</evidence>
<dbReference type="Gene3D" id="3.80.10.10">
    <property type="entry name" value="Ribonuclease Inhibitor"/>
    <property type="match status" value="2"/>
</dbReference>
<dbReference type="AlphaFoldDB" id="A0A9J6BG31"/>
<reference evidence="3" key="1">
    <citation type="submission" date="2021-03" db="EMBL/GenBank/DDBJ databases">
        <title>Chromosome level genome of the anhydrobiotic midge Polypedilum vanderplanki.</title>
        <authorList>
            <person name="Yoshida Y."/>
            <person name="Kikawada T."/>
            <person name="Gusev O."/>
        </authorList>
    </citation>
    <scope>NUCLEOTIDE SEQUENCE</scope>
    <source>
        <strain evidence="3">NIAS01</strain>
        <tissue evidence="3">Whole body or cell culture</tissue>
    </source>
</reference>
<dbReference type="Proteomes" id="UP001107558">
    <property type="component" value="Chromosome 4"/>
</dbReference>
<dbReference type="InterPro" id="IPR001810">
    <property type="entry name" value="F-box_dom"/>
</dbReference>
<organism evidence="3 4">
    <name type="scientific">Polypedilum vanderplanki</name>
    <name type="common">Sleeping chironomid midge</name>
    <dbReference type="NCBI Taxonomy" id="319348"/>
    <lineage>
        <taxon>Eukaryota</taxon>
        <taxon>Metazoa</taxon>
        <taxon>Ecdysozoa</taxon>
        <taxon>Arthropoda</taxon>
        <taxon>Hexapoda</taxon>
        <taxon>Insecta</taxon>
        <taxon>Pterygota</taxon>
        <taxon>Neoptera</taxon>
        <taxon>Endopterygota</taxon>
        <taxon>Diptera</taxon>
        <taxon>Nematocera</taxon>
        <taxon>Chironomoidea</taxon>
        <taxon>Chironomidae</taxon>
        <taxon>Chironominae</taxon>
        <taxon>Polypedilum</taxon>
        <taxon>Polypedilum</taxon>
    </lineage>
</organism>
<dbReference type="Pfam" id="PF12937">
    <property type="entry name" value="F-box-like"/>
    <property type="match status" value="1"/>
</dbReference>
<gene>
    <name evidence="3" type="ORF">PVAND_016763</name>
</gene>
<feature type="domain" description="F-box" evidence="2">
    <location>
        <begin position="5"/>
        <end position="37"/>
    </location>
</feature>
<evidence type="ECO:0000313" key="3">
    <source>
        <dbReference type="EMBL" id="KAG5668841.1"/>
    </source>
</evidence>
<proteinExistence type="predicted"/>
<dbReference type="SUPFAM" id="SSF52047">
    <property type="entry name" value="RNI-like"/>
    <property type="match status" value="1"/>
</dbReference>
<dbReference type="EMBL" id="JADBJN010000004">
    <property type="protein sequence ID" value="KAG5668841.1"/>
    <property type="molecule type" value="Genomic_DNA"/>
</dbReference>
<keyword evidence="1" id="KW-0175">Coiled coil</keyword>
<keyword evidence="4" id="KW-1185">Reference proteome</keyword>
<sequence>MEINILNLPNEILLIIFSKADNDKNLSLVCKRFYDVVTLLNEDNLKLEIKSNFLVNSDFDFDNVLNKTSKINLQINNQEMSKNFDEKFKFFLKLYGNRVRSLSHSNTTNFLHLMPNLKEFTLIRNFDEKNSISISNRLRKNSFLLKKLTLVLPIISNWEELKVFDIEELEIHANYFILDENCLKFIANCRYLRKFKIIDYRGSSNKISFDLLSVLPLKNLESLKMSFYNLKKENVIKFLETQNNLKSLSVSYFGKSIFLAICKIFTNLNSLELEFDKNFTGKNCLKCLNLKTLKHLSIKGRRLKISDIEDLSNFYLPNLESLTLHVNVLISQKIIENFSENFNYLKSLNIEIPSICYHDILPVILKNFNKLKNLSVKTNCEIQEHKIHINENFYTTNHSNFNLKSFDLKICCYEPKKLLQKIQKDFPKLEIYPEEFLNKHFELLNEKLPFYCINLNSSVDFDKFPKDCSIKFERKFKDENFIEIARNGKNEITFNIEKYFQNEQLKAMTHTPRKLKTIKLQLKPMQDDIEIENYVNYLKVIGQHVTTLTISNKTTLYQLKEIIVAFRNLKVIKFVDILFEKLDYKILEVKNKKIKEIEMIFKLDLINENLKLLAKYFKFPEKNLESFKLKILNKNIFHVEIYKKLAEEFLINQEQITNEREKWKNEEENYEYELTKFL</sequence>
<evidence type="ECO:0000313" key="4">
    <source>
        <dbReference type="Proteomes" id="UP001107558"/>
    </source>
</evidence>
<protein>
    <recommendedName>
        <fullName evidence="2">F-box domain-containing protein</fullName>
    </recommendedName>
</protein>